<dbReference type="Gene3D" id="3.40.630.10">
    <property type="entry name" value="Zn peptidases"/>
    <property type="match status" value="1"/>
</dbReference>
<dbReference type="PANTHER" id="PTHR11705">
    <property type="entry name" value="PROTEASE FAMILY M14 CARBOXYPEPTIDASE A,B"/>
    <property type="match status" value="1"/>
</dbReference>
<dbReference type="GO" id="GO:0008270">
    <property type="term" value="F:zinc ion binding"/>
    <property type="evidence" value="ECO:0007669"/>
    <property type="project" value="InterPro"/>
</dbReference>
<dbReference type="InterPro" id="IPR003146">
    <property type="entry name" value="M14A_act_pep"/>
</dbReference>
<comment type="function">
    <text evidence="2">Extracellular metalloprotease that contributes to pathogenicity.</text>
</comment>
<feature type="domain" description="Peptidase M14" evidence="11">
    <location>
        <begin position="133"/>
        <end position="207"/>
    </location>
</feature>
<evidence type="ECO:0000313" key="12">
    <source>
        <dbReference type="EMBL" id="KAK5631477.1"/>
    </source>
</evidence>
<dbReference type="Pfam" id="PF00246">
    <property type="entry name" value="Peptidase_M14"/>
    <property type="match status" value="1"/>
</dbReference>
<evidence type="ECO:0000256" key="5">
    <source>
        <dbReference type="ARBA" id="ARBA00022801"/>
    </source>
</evidence>
<keyword evidence="8" id="KW-0482">Metalloprotease</keyword>
<dbReference type="PROSITE" id="PS52035">
    <property type="entry name" value="PEPTIDASE_M14"/>
    <property type="match status" value="1"/>
</dbReference>
<keyword evidence="9" id="KW-0865">Zymogen</keyword>
<evidence type="ECO:0000256" key="9">
    <source>
        <dbReference type="ARBA" id="ARBA00023145"/>
    </source>
</evidence>
<evidence type="ECO:0000256" key="1">
    <source>
        <dbReference type="ARBA" id="ARBA00001947"/>
    </source>
</evidence>
<dbReference type="EMBL" id="JAWHQM010000019">
    <property type="protein sequence ID" value="KAK5631477.1"/>
    <property type="molecule type" value="Genomic_DNA"/>
</dbReference>
<name>A0AAN7Z7D3_9PEZI</name>
<sequence>MPPHTIKPQVSSMDMMKGINLKAFLAAVAACASAIPTSGLSSPYAGFKVFHVRTHGHPAAVQEKLSSITYEQWNRDINSHIDIVVAPDQLPAFEELGLEFDVMHKDLGASIAAESSRSSPWRRQASNSSWFDSYHDYQDHIKYFQTLQEILPDNSEIISSGYSYENRSLFGIHLWGSGGPGKPAILYHGTVHAREWISTAVRENVER</sequence>
<reference evidence="12 13" key="1">
    <citation type="submission" date="2023-10" db="EMBL/GenBank/DDBJ databases">
        <title>Draft genome sequence of Xylaria bambusicola isolate GMP-LS, the root and basal stem rot pathogen of sugarcane in Indonesia.</title>
        <authorList>
            <person name="Selvaraj P."/>
            <person name="Muralishankar V."/>
            <person name="Muruganantham S."/>
            <person name="Sp S."/>
            <person name="Haryani S."/>
            <person name="Lau K.J.X."/>
            <person name="Naqvi N.I."/>
        </authorList>
    </citation>
    <scope>NUCLEOTIDE SEQUENCE [LARGE SCALE GENOMIC DNA]</scope>
    <source>
        <strain evidence="12">GMP-LS</strain>
    </source>
</reference>
<keyword evidence="13" id="KW-1185">Reference proteome</keyword>
<evidence type="ECO:0000256" key="6">
    <source>
        <dbReference type="ARBA" id="ARBA00022833"/>
    </source>
</evidence>
<protein>
    <recommendedName>
        <fullName evidence="11">Peptidase M14 domain-containing protein</fullName>
    </recommendedName>
</protein>
<dbReference type="GO" id="GO:0006508">
    <property type="term" value="P:proteolysis"/>
    <property type="evidence" value="ECO:0007669"/>
    <property type="project" value="UniProtKB-KW"/>
</dbReference>
<comment type="cofactor">
    <cofactor evidence="1">
        <name>Zn(2+)</name>
        <dbReference type="ChEBI" id="CHEBI:29105"/>
    </cofactor>
</comment>
<proteinExistence type="inferred from homology"/>
<evidence type="ECO:0000313" key="13">
    <source>
        <dbReference type="Proteomes" id="UP001305414"/>
    </source>
</evidence>
<dbReference type="SUPFAM" id="SSF53187">
    <property type="entry name" value="Zn-dependent exopeptidases"/>
    <property type="match status" value="1"/>
</dbReference>
<evidence type="ECO:0000256" key="4">
    <source>
        <dbReference type="ARBA" id="ARBA00022670"/>
    </source>
</evidence>
<comment type="similarity">
    <text evidence="3 10">Belongs to the peptidase M14 family.</text>
</comment>
<dbReference type="PANTHER" id="PTHR11705:SF143">
    <property type="entry name" value="SLL0236 PROTEIN"/>
    <property type="match status" value="1"/>
</dbReference>
<accession>A0AAN7Z7D3</accession>
<comment type="caution">
    <text evidence="12">The sequence shown here is derived from an EMBL/GenBank/DDBJ whole genome shotgun (WGS) entry which is preliminary data.</text>
</comment>
<gene>
    <name evidence="12" type="ORF">RRF57_007191</name>
</gene>
<keyword evidence="6" id="KW-0862">Zinc</keyword>
<organism evidence="12 13">
    <name type="scientific">Xylaria bambusicola</name>
    <dbReference type="NCBI Taxonomy" id="326684"/>
    <lineage>
        <taxon>Eukaryota</taxon>
        <taxon>Fungi</taxon>
        <taxon>Dikarya</taxon>
        <taxon>Ascomycota</taxon>
        <taxon>Pezizomycotina</taxon>
        <taxon>Sordariomycetes</taxon>
        <taxon>Xylariomycetidae</taxon>
        <taxon>Xylariales</taxon>
        <taxon>Xylariaceae</taxon>
        <taxon>Xylaria</taxon>
    </lineage>
</organism>
<dbReference type="Proteomes" id="UP001305414">
    <property type="component" value="Unassembled WGS sequence"/>
</dbReference>
<evidence type="ECO:0000259" key="11">
    <source>
        <dbReference type="PROSITE" id="PS52035"/>
    </source>
</evidence>
<dbReference type="Pfam" id="PF02244">
    <property type="entry name" value="Propep_M14"/>
    <property type="match status" value="1"/>
</dbReference>
<dbReference type="SUPFAM" id="SSF54897">
    <property type="entry name" value="Protease propeptides/inhibitors"/>
    <property type="match status" value="1"/>
</dbReference>
<keyword evidence="5" id="KW-0378">Hydrolase</keyword>
<keyword evidence="4" id="KW-0645">Protease</keyword>
<dbReference type="AlphaFoldDB" id="A0AAN7Z7D3"/>
<evidence type="ECO:0000256" key="8">
    <source>
        <dbReference type="ARBA" id="ARBA00023049"/>
    </source>
</evidence>
<evidence type="ECO:0000256" key="2">
    <source>
        <dbReference type="ARBA" id="ARBA00003091"/>
    </source>
</evidence>
<keyword evidence="7" id="KW-0843">Virulence</keyword>
<dbReference type="InterPro" id="IPR000834">
    <property type="entry name" value="Peptidase_M14"/>
</dbReference>
<dbReference type="GO" id="GO:0004181">
    <property type="term" value="F:metallocarboxypeptidase activity"/>
    <property type="evidence" value="ECO:0007669"/>
    <property type="project" value="InterPro"/>
</dbReference>
<evidence type="ECO:0000256" key="10">
    <source>
        <dbReference type="PROSITE-ProRule" id="PRU01379"/>
    </source>
</evidence>
<comment type="caution">
    <text evidence="10">Lacks conserved residue(s) required for the propagation of feature annotation.</text>
</comment>
<evidence type="ECO:0000256" key="7">
    <source>
        <dbReference type="ARBA" id="ARBA00023026"/>
    </source>
</evidence>
<evidence type="ECO:0000256" key="3">
    <source>
        <dbReference type="ARBA" id="ARBA00005988"/>
    </source>
</evidence>